<dbReference type="EMBL" id="JARQWQ010000001">
    <property type="protein sequence ID" value="KAK2574432.1"/>
    <property type="molecule type" value="Genomic_DNA"/>
</dbReference>
<gene>
    <name evidence="3" type="ORF">P5673_000598</name>
</gene>
<keyword evidence="1" id="KW-0175">Coiled coil</keyword>
<dbReference type="PANTHER" id="PTHR23330:SF9">
    <property type="entry name" value="PROLINE-RICH PROTEIN 11"/>
    <property type="match status" value="1"/>
</dbReference>
<feature type="region of interest" description="Disordered" evidence="2">
    <location>
        <begin position="1"/>
        <end position="33"/>
    </location>
</feature>
<evidence type="ECO:0000313" key="4">
    <source>
        <dbReference type="Proteomes" id="UP001249851"/>
    </source>
</evidence>
<dbReference type="Proteomes" id="UP001249851">
    <property type="component" value="Unassembled WGS sequence"/>
</dbReference>
<evidence type="ECO:0000256" key="2">
    <source>
        <dbReference type="SAM" id="MobiDB-lite"/>
    </source>
</evidence>
<evidence type="ECO:0000313" key="3">
    <source>
        <dbReference type="EMBL" id="KAK2574432.1"/>
    </source>
</evidence>
<feature type="coiled-coil region" evidence="1">
    <location>
        <begin position="123"/>
        <end position="150"/>
    </location>
</feature>
<protein>
    <submittedName>
        <fullName evidence="3">Proline-rich protein 11</fullName>
    </submittedName>
</protein>
<organism evidence="3 4">
    <name type="scientific">Acropora cervicornis</name>
    <name type="common">Staghorn coral</name>
    <dbReference type="NCBI Taxonomy" id="6130"/>
    <lineage>
        <taxon>Eukaryota</taxon>
        <taxon>Metazoa</taxon>
        <taxon>Cnidaria</taxon>
        <taxon>Anthozoa</taxon>
        <taxon>Hexacorallia</taxon>
        <taxon>Scleractinia</taxon>
        <taxon>Astrocoeniina</taxon>
        <taxon>Acroporidae</taxon>
        <taxon>Acropora</taxon>
    </lineage>
</organism>
<keyword evidence="4" id="KW-1185">Reference proteome</keyword>
<sequence length="341" mass="38541">MGKKRKQAKQTSGSLPSRRQKKRRKVKGKGFNYGAKMTKEAASRVARLNDENTASAEVKSCGTSTIFPRVTSFSRMLLLSSKLGRLSSIKNVFVLVGWLKRMFGCGLQTLGEQFLSEKDLERRRDGENKFEEIVRRMEALEEEVQFLKAENLKAPPPPPVLAPPPPPLACLKKNQKEKVLHSKENESMPPRTFVTLEDLKKVKLRKVNAAKDKENVLTDSESEITDLRKQSSKAFLKKVVGQKENMPQCVVNLNDIKRITLKRTKSPEEMVVMRRNLRKVNVVRSPGGTPLMSDRNDENGTGVTPMMTRALRRKFESFSPLTDISVNTPSPLSMSTKKLWS</sequence>
<feature type="compositionally biased region" description="Basic residues" evidence="2">
    <location>
        <begin position="18"/>
        <end position="28"/>
    </location>
</feature>
<comment type="caution">
    <text evidence="3">The sequence shown here is derived from an EMBL/GenBank/DDBJ whole genome shotgun (WGS) entry which is preliminary data.</text>
</comment>
<evidence type="ECO:0000256" key="1">
    <source>
        <dbReference type="SAM" id="Coils"/>
    </source>
</evidence>
<proteinExistence type="predicted"/>
<feature type="region of interest" description="Disordered" evidence="2">
    <location>
        <begin position="283"/>
        <end position="303"/>
    </location>
</feature>
<dbReference type="PANTHER" id="PTHR23330">
    <property type="entry name" value="P300 TRANSCRIPTIONAL COFACTOR JMY-RELATED"/>
    <property type="match status" value="1"/>
</dbReference>
<reference evidence="3" key="1">
    <citation type="journal article" date="2023" name="G3 (Bethesda)">
        <title>Whole genome assembly and annotation of the endangered Caribbean coral Acropora cervicornis.</title>
        <authorList>
            <person name="Selwyn J.D."/>
            <person name="Vollmer S.V."/>
        </authorList>
    </citation>
    <scope>NUCLEOTIDE SEQUENCE</scope>
    <source>
        <strain evidence="3">K2</strain>
    </source>
</reference>
<accession>A0AAD9R795</accession>
<dbReference type="AlphaFoldDB" id="A0AAD9R795"/>
<reference evidence="3" key="2">
    <citation type="journal article" date="2023" name="Science">
        <title>Genomic signatures of disease resistance in endangered staghorn corals.</title>
        <authorList>
            <person name="Vollmer S.V."/>
            <person name="Selwyn J.D."/>
            <person name="Despard B.A."/>
            <person name="Roesel C.L."/>
        </authorList>
    </citation>
    <scope>NUCLEOTIDE SEQUENCE</scope>
    <source>
        <strain evidence="3">K2</strain>
    </source>
</reference>
<dbReference type="GO" id="GO:0005737">
    <property type="term" value="C:cytoplasm"/>
    <property type="evidence" value="ECO:0007669"/>
    <property type="project" value="TreeGrafter"/>
</dbReference>
<name>A0AAD9R795_ACRCE</name>